<dbReference type="InterPro" id="IPR006127">
    <property type="entry name" value="ZnuA-like"/>
</dbReference>
<name>A0A2U3AAD4_9BACL</name>
<keyword evidence="7" id="KW-0449">Lipoprotein</keyword>
<evidence type="ECO:0000313" key="8">
    <source>
        <dbReference type="EMBL" id="TDR34719.1"/>
    </source>
</evidence>
<keyword evidence="10" id="KW-1185">Reference proteome</keyword>
<dbReference type="Proteomes" id="UP000294641">
    <property type="component" value="Unassembled WGS sequence"/>
</dbReference>
<feature type="signal peptide" evidence="6">
    <location>
        <begin position="1"/>
        <end position="19"/>
    </location>
</feature>
<organism evidence="7 9">
    <name type="scientific">Kurthia zopfii</name>
    <dbReference type="NCBI Taxonomy" id="1650"/>
    <lineage>
        <taxon>Bacteria</taxon>
        <taxon>Bacillati</taxon>
        <taxon>Bacillota</taxon>
        <taxon>Bacilli</taxon>
        <taxon>Bacillales</taxon>
        <taxon>Caryophanaceae</taxon>
        <taxon>Kurthia</taxon>
    </lineage>
</organism>
<dbReference type="GO" id="GO:0007155">
    <property type="term" value="P:cell adhesion"/>
    <property type="evidence" value="ECO:0007669"/>
    <property type="project" value="InterPro"/>
</dbReference>
<accession>A0A2U3AAD4</accession>
<dbReference type="InterPro" id="IPR050492">
    <property type="entry name" value="Bact_metal-bind_prot9"/>
</dbReference>
<dbReference type="EMBL" id="UGNP01000001">
    <property type="protein sequence ID" value="STX10393.1"/>
    <property type="molecule type" value="Genomic_DNA"/>
</dbReference>
<feature type="compositionally biased region" description="Basic and acidic residues" evidence="5">
    <location>
        <begin position="120"/>
        <end position="150"/>
    </location>
</feature>
<protein>
    <submittedName>
        <fullName evidence="7">Probable zinc transport system zinc-binding lipoprotein AdcA</fullName>
    </submittedName>
    <submittedName>
        <fullName evidence="8">Zinc transport system substrate-binding protein</fullName>
    </submittedName>
</protein>
<dbReference type="PANTHER" id="PTHR42953:SF8">
    <property type="entry name" value="ZINT DOMAIN-CONTAINING PROTEIN"/>
    <property type="match status" value="1"/>
</dbReference>
<feature type="region of interest" description="Disordered" evidence="5">
    <location>
        <begin position="120"/>
        <end position="151"/>
    </location>
</feature>
<dbReference type="GO" id="GO:0030001">
    <property type="term" value="P:metal ion transport"/>
    <property type="evidence" value="ECO:0007669"/>
    <property type="project" value="InterPro"/>
</dbReference>
<dbReference type="PRINTS" id="PR00691">
    <property type="entry name" value="ADHESINB"/>
</dbReference>
<evidence type="ECO:0000256" key="6">
    <source>
        <dbReference type="SAM" id="SignalP"/>
    </source>
</evidence>
<evidence type="ECO:0000313" key="7">
    <source>
        <dbReference type="EMBL" id="STX10393.1"/>
    </source>
</evidence>
<dbReference type="InterPro" id="IPR006128">
    <property type="entry name" value="Lipoprotein_PsaA-like"/>
</dbReference>
<evidence type="ECO:0000256" key="3">
    <source>
        <dbReference type="RuleBase" id="RU003512"/>
    </source>
</evidence>
<dbReference type="Pfam" id="PF01297">
    <property type="entry name" value="ZnuA"/>
    <property type="match status" value="1"/>
</dbReference>
<evidence type="ECO:0000313" key="9">
    <source>
        <dbReference type="Proteomes" id="UP000254330"/>
    </source>
</evidence>
<dbReference type="GO" id="GO:0046872">
    <property type="term" value="F:metal ion binding"/>
    <property type="evidence" value="ECO:0007669"/>
    <property type="project" value="InterPro"/>
</dbReference>
<dbReference type="Gene3D" id="3.40.50.1980">
    <property type="entry name" value="Nitrogenase molybdenum iron protein domain"/>
    <property type="match status" value="2"/>
</dbReference>
<comment type="caution">
    <text evidence="7">The sequence shown here is derived from an EMBL/GenBank/DDBJ whole genome shotgun (WGS) entry which is preliminary data.</text>
</comment>
<feature type="coiled-coil region" evidence="4">
    <location>
        <begin position="178"/>
        <end position="205"/>
    </location>
</feature>
<dbReference type="PRINTS" id="PR00690">
    <property type="entry name" value="ADHESNFAMILY"/>
</dbReference>
<keyword evidence="4" id="KW-0175">Coiled coil</keyword>
<keyword evidence="1 3" id="KW-0813">Transport</keyword>
<reference evidence="8 10" key="2">
    <citation type="submission" date="2019-03" db="EMBL/GenBank/DDBJ databases">
        <title>Genomic Encyclopedia of Type Strains, Phase IV (KMG-IV): sequencing the most valuable type-strain genomes for metagenomic binning, comparative biology and taxonomic classification.</title>
        <authorList>
            <person name="Goeker M."/>
        </authorList>
    </citation>
    <scope>NUCLEOTIDE SEQUENCE [LARGE SCALE GENOMIC DNA]</scope>
    <source>
        <strain evidence="8 10">DSM 20580</strain>
    </source>
</reference>
<dbReference type="InterPro" id="IPR006129">
    <property type="entry name" value="AdhesinB"/>
</dbReference>
<keyword evidence="2 6" id="KW-0732">Signal</keyword>
<feature type="chain" id="PRO_5039590009" evidence="6">
    <location>
        <begin position="20"/>
        <end position="319"/>
    </location>
</feature>
<evidence type="ECO:0000313" key="10">
    <source>
        <dbReference type="Proteomes" id="UP000294641"/>
    </source>
</evidence>
<evidence type="ECO:0000256" key="1">
    <source>
        <dbReference type="ARBA" id="ARBA00022448"/>
    </source>
</evidence>
<dbReference type="RefSeq" id="WP_109350499.1">
    <property type="nucleotide sequence ID" value="NZ_BJUE01000087.1"/>
</dbReference>
<reference evidence="7 9" key="1">
    <citation type="submission" date="2018-06" db="EMBL/GenBank/DDBJ databases">
        <authorList>
            <consortium name="Pathogen Informatics"/>
            <person name="Doyle S."/>
        </authorList>
    </citation>
    <scope>NUCLEOTIDE SEQUENCE [LARGE SCALE GENOMIC DNA]</scope>
    <source>
        <strain evidence="7 9">NCTC10597</strain>
    </source>
</reference>
<gene>
    <name evidence="7" type="primary">adcA</name>
    <name evidence="8" type="ORF">DFR61_1363</name>
    <name evidence="7" type="ORF">NCTC10597_02116</name>
</gene>
<sequence length="319" mass="35716">MKKILLLSFVAVLTVFMTACNSSTTTKSNDKVSIYTTVYPLQYFAEKIGGDHVDVKSIYPPGSNEHSFDPTQQDMMHLADADLFFYIGLGLEGFVTNAKKTLANENVELVETTAKIDHSKFDVSTASKEEEHDHEHEEGEHDHSHGDTDPHVWLSPIISQDLAKSVKNALVKKDAKNKAEYEKNYDALIADLQKLDGQYKDMAKNAKTKEFFVSHAAFGYIAGTYGLHQHSIAGLNSQDEPSQQELTKIADEAKKENVKYILFEQNISSKLSEVIQHDIGAESLTINNLSVLTKEDIASKKDYLSIMEDNLNTFKKVLH</sequence>
<dbReference type="PANTHER" id="PTHR42953">
    <property type="entry name" value="HIGH-AFFINITY ZINC UPTAKE SYSTEM PROTEIN ZNUA-RELATED"/>
    <property type="match status" value="1"/>
</dbReference>
<dbReference type="AlphaFoldDB" id="A0A2U3AAD4"/>
<proteinExistence type="inferred from homology"/>
<dbReference type="OrthoDB" id="9810636at2"/>
<dbReference type="SUPFAM" id="SSF53807">
    <property type="entry name" value="Helical backbone' metal receptor"/>
    <property type="match status" value="1"/>
</dbReference>
<evidence type="ECO:0000256" key="2">
    <source>
        <dbReference type="ARBA" id="ARBA00022729"/>
    </source>
</evidence>
<dbReference type="EMBL" id="SNZG01000036">
    <property type="protein sequence ID" value="TDR34719.1"/>
    <property type="molecule type" value="Genomic_DNA"/>
</dbReference>
<dbReference type="PROSITE" id="PS51257">
    <property type="entry name" value="PROKAR_LIPOPROTEIN"/>
    <property type="match status" value="1"/>
</dbReference>
<evidence type="ECO:0000256" key="4">
    <source>
        <dbReference type="SAM" id="Coils"/>
    </source>
</evidence>
<comment type="similarity">
    <text evidence="3">Belongs to the bacterial solute-binding protein 9 family.</text>
</comment>
<evidence type="ECO:0000256" key="5">
    <source>
        <dbReference type="SAM" id="MobiDB-lite"/>
    </source>
</evidence>
<dbReference type="Proteomes" id="UP000254330">
    <property type="component" value="Unassembled WGS sequence"/>
</dbReference>